<evidence type="ECO:0000313" key="2">
    <source>
        <dbReference type="EMBL" id="KAA1399207.1"/>
    </source>
</evidence>
<gene>
    <name evidence="2" type="ORF">ESP70_000040</name>
</gene>
<feature type="region of interest" description="Disordered" evidence="1">
    <location>
        <begin position="1"/>
        <end position="67"/>
    </location>
</feature>
<sequence>MTESPVPPADPNSTPEDPDVAPAPNPGEDPDPTDPAPGADSGQGDPVDPVQEGAPATGPEAPQPPLG</sequence>
<protein>
    <submittedName>
        <fullName evidence="2">Uncharacterized protein</fullName>
    </submittedName>
</protein>
<dbReference type="EMBL" id="SDPQ02000001">
    <property type="protein sequence ID" value="KAA1399207.1"/>
    <property type="molecule type" value="Genomic_DNA"/>
</dbReference>
<dbReference type="AlphaFoldDB" id="A0A5M4FGE8"/>
<feature type="compositionally biased region" description="Pro residues" evidence="1">
    <location>
        <begin position="1"/>
        <end position="10"/>
    </location>
</feature>
<evidence type="ECO:0000313" key="3">
    <source>
        <dbReference type="Proteomes" id="UP000380867"/>
    </source>
</evidence>
<proteinExistence type="predicted"/>
<dbReference type="Proteomes" id="UP000380867">
    <property type="component" value="Unassembled WGS sequence"/>
</dbReference>
<name>A0A5M4FGE8_9ACTN</name>
<keyword evidence="3" id="KW-1185">Reference proteome</keyword>
<reference evidence="2" key="1">
    <citation type="submission" date="2019-09" db="EMBL/GenBank/DDBJ databases">
        <authorList>
            <person name="Li J."/>
        </authorList>
    </citation>
    <scope>NUCLEOTIDE SEQUENCE [LARGE SCALE GENOMIC DNA]</scope>
    <source>
        <strain evidence="2">JCM 14732</strain>
    </source>
</reference>
<comment type="caution">
    <text evidence="2">The sequence shown here is derived from an EMBL/GenBank/DDBJ whole genome shotgun (WGS) entry which is preliminary data.</text>
</comment>
<dbReference type="RefSeq" id="WP_149687361.1">
    <property type="nucleotide sequence ID" value="NZ_SDPQ02000001.1"/>
</dbReference>
<evidence type="ECO:0000256" key="1">
    <source>
        <dbReference type="SAM" id="MobiDB-lite"/>
    </source>
</evidence>
<organism evidence="2 3">
    <name type="scientific">Aeromicrobium ginsengisoli</name>
    <dbReference type="NCBI Taxonomy" id="363867"/>
    <lineage>
        <taxon>Bacteria</taxon>
        <taxon>Bacillati</taxon>
        <taxon>Actinomycetota</taxon>
        <taxon>Actinomycetes</taxon>
        <taxon>Propionibacteriales</taxon>
        <taxon>Nocardioidaceae</taxon>
        <taxon>Aeromicrobium</taxon>
    </lineage>
</organism>
<accession>A0A5M4FGE8</accession>